<dbReference type="PANTHER" id="PTHR34822">
    <property type="entry name" value="GRPB DOMAIN PROTEIN (AFU_ORTHOLOGUE AFUA_1G01530)"/>
    <property type="match status" value="1"/>
</dbReference>
<dbReference type="InterPro" id="IPR043519">
    <property type="entry name" value="NT_sf"/>
</dbReference>
<dbReference type="Proteomes" id="UP001168423">
    <property type="component" value="Unassembled WGS sequence"/>
</dbReference>
<dbReference type="Gene3D" id="3.30.460.10">
    <property type="entry name" value="Beta Polymerase, domain 2"/>
    <property type="match status" value="1"/>
</dbReference>
<accession>A0ABT8M3W1</accession>
<dbReference type="PANTHER" id="PTHR34822:SF1">
    <property type="entry name" value="GRPB FAMILY PROTEIN"/>
    <property type="match status" value="1"/>
</dbReference>
<protein>
    <submittedName>
        <fullName evidence="1">GrpB family protein</fullName>
    </submittedName>
</protein>
<evidence type="ECO:0000313" key="1">
    <source>
        <dbReference type="EMBL" id="MDN7013346.1"/>
    </source>
</evidence>
<gene>
    <name evidence="1" type="ORF">FGW20_09905</name>
</gene>
<sequence>MSLEELGRLFPIILSEYNPDWPAIYASEKELIEHAVGKDHIKRISHYGSTSIPGIIAKPTIDILLEVSDDCDNEELIRNLVDIGYLYNPQPRDPPPHMMLMKGYTPEGFVGQTYHIHVRYGGDWDELYFRDYLILHPDVAEEYSKLKRRLKEEYQFDREAYTQGKAAFIQSVVKEARNEPGRIE</sequence>
<name>A0ABT8M3W1_9EURY</name>
<dbReference type="EMBL" id="VCYI01000013">
    <property type="protein sequence ID" value="MDN7013346.1"/>
    <property type="molecule type" value="Genomic_DNA"/>
</dbReference>
<organism evidence="1 2">
    <name type="scientific">Methanoculleus methanifontis</name>
    <dbReference type="NCBI Taxonomy" id="2584086"/>
    <lineage>
        <taxon>Archaea</taxon>
        <taxon>Methanobacteriati</taxon>
        <taxon>Methanobacteriota</taxon>
        <taxon>Stenosarchaea group</taxon>
        <taxon>Methanomicrobia</taxon>
        <taxon>Methanomicrobiales</taxon>
        <taxon>Methanomicrobiaceae</taxon>
        <taxon>Methanoculleus</taxon>
    </lineage>
</organism>
<dbReference type="Pfam" id="PF04229">
    <property type="entry name" value="GrpB"/>
    <property type="match status" value="1"/>
</dbReference>
<proteinExistence type="predicted"/>
<evidence type="ECO:0000313" key="2">
    <source>
        <dbReference type="Proteomes" id="UP001168423"/>
    </source>
</evidence>
<dbReference type="SUPFAM" id="SSF81301">
    <property type="entry name" value="Nucleotidyltransferase"/>
    <property type="match status" value="1"/>
</dbReference>
<comment type="caution">
    <text evidence="1">The sequence shown here is derived from an EMBL/GenBank/DDBJ whole genome shotgun (WGS) entry which is preliminary data.</text>
</comment>
<keyword evidence="2" id="KW-1185">Reference proteome</keyword>
<reference evidence="1" key="1">
    <citation type="submission" date="2019-05" db="EMBL/GenBank/DDBJ databases">
        <title>Isolation and characterization of methanogens from the cold seep sediment at Four-Way Closure Ridge.</title>
        <authorList>
            <person name="You Y.-T."/>
            <person name="Chen S.-C."/>
            <person name="Zhang W.-L."/>
            <person name="Lai M.-C."/>
        </authorList>
    </citation>
    <scope>NUCLEOTIDE SEQUENCE</scope>
    <source>
        <strain evidence="1">FWC-SCC3</strain>
    </source>
</reference>
<dbReference type="InterPro" id="IPR007344">
    <property type="entry name" value="GrpB/CoaE"/>
</dbReference>